<dbReference type="EMBL" id="CAKOEU010000007">
    <property type="protein sequence ID" value="CAH1856447.1"/>
    <property type="molecule type" value="Genomic_DNA"/>
</dbReference>
<comment type="caution">
    <text evidence="1">The sequence shown here is derived from an EMBL/GenBank/DDBJ whole genome shotgun (WGS) entry which is preliminary data.</text>
</comment>
<protein>
    <submittedName>
        <fullName evidence="1">Levansucrase</fullName>
        <ecNumber evidence="1">2.4.1.10</ecNumber>
    </submittedName>
</protein>
<sequence>MNSTWALRFLVRLNPDNTTTVLSHSTKQGNWIWNADIQDDSLLISNDIDFPDISKEGAMRYEF</sequence>
<keyword evidence="2" id="KW-1185">Reference proteome</keyword>
<dbReference type="RefSeq" id="WP_248706641.1">
    <property type="nucleotide sequence ID" value="NZ_CAKOET010000011.1"/>
</dbReference>
<name>A0ABN8HAC8_9LACO</name>
<keyword evidence="1" id="KW-0808">Transferase</keyword>
<organism evidence="1 2">
    <name type="scientific">Convivina praedatoris</name>
    <dbReference type="NCBI Taxonomy" id="2880963"/>
    <lineage>
        <taxon>Bacteria</taxon>
        <taxon>Bacillati</taxon>
        <taxon>Bacillota</taxon>
        <taxon>Bacilli</taxon>
        <taxon>Lactobacillales</taxon>
        <taxon>Lactobacillaceae</taxon>
        <taxon>Convivina</taxon>
    </lineage>
</organism>
<accession>A0ABN8HAC8</accession>
<keyword evidence="1" id="KW-0328">Glycosyltransferase</keyword>
<evidence type="ECO:0000313" key="1">
    <source>
        <dbReference type="EMBL" id="CAH1856447.1"/>
    </source>
</evidence>
<dbReference type="EC" id="2.4.1.10" evidence="1"/>
<dbReference type="GO" id="GO:0050053">
    <property type="term" value="F:levansucrase activity"/>
    <property type="evidence" value="ECO:0007669"/>
    <property type="project" value="UniProtKB-EC"/>
</dbReference>
<evidence type="ECO:0000313" key="2">
    <source>
        <dbReference type="Proteomes" id="UP000838102"/>
    </source>
</evidence>
<dbReference type="Proteomes" id="UP000838102">
    <property type="component" value="Unassembled WGS sequence"/>
</dbReference>
<gene>
    <name evidence="1" type="primary">levG</name>
    <name evidence="1" type="ORF">LMG032447_01287</name>
</gene>
<reference evidence="1" key="1">
    <citation type="submission" date="2022-03" db="EMBL/GenBank/DDBJ databases">
        <authorList>
            <person name="Hettiarachchi G."/>
        </authorList>
    </citation>
    <scope>NUCLEOTIDE SEQUENCE</scope>
    <source>
        <strain evidence="1">LMG 32447</strain>
    </source>
</reference>
<proteinExistence type="predicted"/>